<dbReference type="SUPFAM" id="SSF51735">
    <property type="entry name" value="NAD(P)-binding Rossmann-fold domains"/>
    <property type="match status" value="1"/>
</dbReference>
<dbReference type="PRINTS" id="PR00080">
    <property type="entry name" value="SDRFAMILY"/>
</dbReference>
<dbReference type="Gene3D" id="3.40.50.720">
    <property type="entry name" value="NAD(P)-binding Rossmann-like Domain"/>
    <property type="match status" value="1"/>
</dbReference>
<dbReference type="Pfam" id="PF00106">
    <property type="entry name" value="adh_short"/>
    <property type="match status" value="1"/>
</dbReference>
<proteinExistence type="inferred from homology"/>
<name>A0A7S1XVZ4_9STRA</name>
<dbReference type="GO" id="GO:0016616">
    <property type="term" value="F:oxidoreductase activity, acting on the CH-OH group of donors, NAD or NADP as acceptor"/>
    <property type="evidence" value="ECO:0007669"/>
    <property type="project" value="UniProtKB-ARBA"/>
</dbReference>
<dbReference type="PANTHER" id="PTHR42901">
    <property type="entry name" value="ALCOHOL DEHYDROGENASE"/>
    <property type="match status" value="1"/>
</dbReference>
<evidence type="ECO:0000256" key="1">
    <source>
        <dbReference type="ARBA" id="ARBA00006484"/>
    </source>
</evidence>
<dbReference type="InterPro" id="IPR002347">
    <property type="entry name" value="SDR_fam"/>
</dbReference>
<accession>A0A7S1XVZ4</accession>
<evidence type="ECO:0000256" key="2">
    <source>
        <dbReference type="ARBA" id="ARBA00023002"/>
    </source>
</evidence>
<dbReference type="PRINTS" id="PR00081">
    <property type="entry name" value="GDHRDH"/>
</dbReference>
<evidence type="ECO:0000256" key="3">
    <source>
        <dbReference type="RuleBase" id="RU000363"/>
    </source>
</evidence>
<gene>
    <name evidence="4" type="ORF">PPAR1163_LOCUS20323</name>
</gene>
<organism evidence="4">
    <name type="scientific">Phaeomonas parva</name>
    <dbReference type="NCBI Taxonomy" id="124430"/>
    <lineage>
        <taxon>Eukaryota</taxon>
        <taxon>Sar</taxon>
        <taxon>Stramenopiles</taxon>
        <taxon>Ochrophyta</taxon>
        <taxon>Pinguiophyceae</taxon>
        <taxon>Pinguiochrysidales</taxon>
        <taxon>Pinguiochrysidaceae</taxon>
        <taxon>Phaeomonas</taxon>
    </lineage>
</organism>
<evidence type="ECO:0000313" key="4">
    <source>
        <dbReference type="EMBL" id="CAD9261942.1"/>
    </source>
</evidence>
<comment type="similarity">
    <text evidence="1 3">Belongs to the short-chain dehydrogenases/reductases (SDR) family.</text>
</comment>
<dbReference type="PANTHER" id="PTHR42901:SF1">
    <property type="entry name" value="ALCOHOL DEHYDROGENASE"/>
    <property type="match status" value="1"/>
</dbReference>
<reference evidence="4" key="1">
    <citation type="submission" date="2021-01" db="EMBL/GenBank/DDBJ databases">
        <authorList>
            <person name="Corre E."/>
            <person name="Pelletier E."/>
            <person name="Niang G."/>
            <person name="Scheremetjew M."/>
            <person name="Finn R."/>
            <person name="Kale V."/>
            <person name="Holt S."/>
            <person name="Cochrane G."/>
            <person name="Meng A."/>
            <person name="Brown T."/>
            <person name="Cohen L."/>
        </authorList>
    </citation>
    <scope>NUCLEOTIDE SEQUENCE</scope>
    <source>
        <strain evidence="4">CCMP2877</strain>
    </source>
</reference>
<dbReference type="PROSITE" id="PS00061">
    <property type="entry name" value="ADH_SHORT"/>
    <property type="match status" value="1"/>
</dbReference>
<protein>
    <submittedName>
        <fullName evidence="4">Uncharacterized protein</fullName>
    </submittedName>
</protein>
<dbReference type="EMBL" id="HBGJ01032091">
    <property type="protein sequence ID" value="CAD9261942.1"/>
    <property type="molecule type" value="Transcribed_RNA"/>
</dbReference>
<dbReference type="InterPro" id="IPR036291">
    <property type="entry name" value="NAD(P)-bd_dom_sf"/>
</dbReference>
<dbReference type="InterPro" id="IPR020904">
    <property type="entry name" value="Sc_DH/Rdtase_CS"/>
</dbReference>
<dbReference type="AlphaFoldDB" id="A0A7S1XVZ4"/>
<dbReference type="FunFam" id="3.40.50.720:FF:000047">
    <property type="entry name" value="NADP-dependent L-serine/L-allo-threonine dehydrogenase"/>
    <property type="match status" value="1"/>
</dbReference>
<keyword evidence="2" id="KW-0560">Oxidoreductase</keyword>
<sequence length="258" mass="27608">MIPKVFITGATSGIGRATAKVFAQRHPGCFLALTGRRKERLDEVCAEVEALGANALGLNVDVTDKQGMFDAVASMPEEFKATNILVNNAGAAVGLEPLRDGLLEDWETMVDANIYGLLYTTKAILPGMVERGSGHVVNIGSVAGNYALPNAEVYCGTKAFVNHMSLAMRGDLIGKGVRVTSIEPGNTETEFSVVRFRGDEGKAQKIYEGESKRVAMTGTDIAEIVHFVSAGIGSHVNVNRIEVMPENQGFGPFAFNRD</sequence>